<gene>
    <name evidence="1" type="ORF">BSZ32_05650</name>
</gene>
<dbReference type="Proteomes" id="UP000239907">
    <property type="component" value="Unassembled WGS sequence"/>
</dbReference>
<dbReference type="EMBL" id="MQWA01000001">
    <property type="protein sequence ID" value="PQJ28035.1"/>
    <property type="molecule type" value="Genomic_DNA"/>
</dbReference>
<protein>
    <submittedName>
        <fullName evidence="1">Uncharacterized protein</fullName>
    </submittedName>
</protein>
<proteinExistence type="predicted"/>
<accession>A0A2S7TZ50</accession>
<organism evidence="1 2">
    <name type="scientific">Rubritalea profundi</name>
    <dbReference type="NCBI Taxonomy" id="1658618"/>
    <lineage>
        <taxon>Bacteria</taxon>
        <taxon>Pseudomonadati</taxon>
        <taxon>Verrucomicrobiota</taxon>
        <taxon>Verrucomicrobiia</taxon>
        <taxon>Verrucomicrobiales</taxon>
        <taxon>Rubritaleaceae</taxon>
        <taxon>Rubritalea</taxon>
    </lineage>
</organism>
<reference evidence="1 2" key="1">
    <citation type="submission" date="2016-12" db="EMBL/GenBank/DDBJ databases">
        <title>Study of bacterial adaptation to deep sea.</title>
        <authorList>
            <person name="Song J."/>
            <person name="Yoshizawa S."/>
            <person name="Kogure K."/>
        </authorList>
    </citation>
    <scope>NUCLEOTIDE SEQUENCE [LARGE SCALE GENOMIC DNA]</scope>
    <source>
        <strain evidence="1 2">SAORIC-165</strain>
    </source>
</reference>
<comment type="caution">
    <text evidence="1">The sequence shown here is derived from an EMBL/GenBank/DDBJ whole genome shotgun (WGS) entry which is preliminary data.</text>
</comment>
<name>A0A2S7TZ50_9BACT</name>
<evidence type="ECO:0000313" key="1">
    <source>
        <dbReference type="EMBL" id="PQJ28035.1"/>
    </source>
</evidence>
<keyword evidence="2" id="KW-1185">Reference proteome</keyword>
<dbReference type="RefSeq" id="WP_105042532.1">
    <property type="nucleotide sequence ID" value="NZ_MQWA01000001.1"/>
</dbReference>
<sequence>MKRLRIPPNGTRKTERKTLPAQRVKWYSQILPLLILCALTTSLLAQSEEKPWPKHLKNRTSLPKVVATQTDSPPFLYESRNFRFISDKNLDLNKVREFAKTAESVPAVVANVKIALPPTQPFSQVRKLKLCKKA</sequence>
<dbReference type="AlphaFoldDB" id="A0A2S7TZ50"/>
<evidence type="ECO:0000313" key="2">
    <source>
        <dbReference type="Proteomes" id="UP000239907"/>
    </source>
</evidence>